<dbReference type="PANTHER" id="PTHR35795">
    <property type="entry name" value="SLR1885 PROTEIN"/>
    <property type="match status" value="1"/>
</dbReference>
<dbReference type="EMBL" id="FNLL01000009">
    <property type="protein sequence ID" value="SDU45593.1"/>
    <property type="molecule type" value="Genomic_DNA"/>
</dbReference>
<feature type="domain" description="HD/PDEase" evidence="1">
    <location>
        <begin position="17"/>
        <end position="153"/>
    </location>
</feature>
<dbReference type="Gene3D" id="1.10.3210.10">
    <property type="entry name" value="Hypothetical protein af1432"/>
    <property type="match status" value="1"/>
</dbReference>
<evidence type="ECO:0000259" key="1">
    <source>
        <dbReference type="SMART" id="SM00471"/>
    </source>
</evidence>
<dbReference type="CDD" id="cd00077">
    <property type="entry name" value="HDc"/>
    <property type="match status" value="1"/>
</dbReference>
<protein>
    <recommendedName>
        <fullName evidence="1">HD/PDEase domain-containing protein</fullName>
    </recommendedName>
</protein>
<accession>A0A1H2INC7</accession>
<dbReference type="InterPro" id="IPR006675">
    <property type="entry name" value="HDIG_dom"/>
</dbReference>
<keyword evidence="3" id="KW-1185">Reference proteome</keyword>
<dbReference type="Pfam" id="PF01966">
    <property type="entry name" value="HD"/>
    <property type="match status" value="1"/>
</dbReference>
<dbReference type="InterPro" id="IPR051094">
    <property type="entry name" value="Diverse_Catalytic_Enzymes"/>
</dbReference>
<proteinExistence type="predicted"/>
<dbReference type="AlphaFoldDB" id="A0A1H2INC7"/>
<sequence>MDPLTIIEKFYKLNTKLYQVLVEHSRIVTEKSLDIAKNLTHLNPDIEFIKTAAMLHDIGIFMTRAQSIDCRGDAPYICHGYLGRILLDELGLPPEYGLVCERHTGAGITRKNIISNSLPLPQRDMIPLSIEEKIICVADKYHSKNPKLADKNTTTHQIIKELEKIDPEHAKRFSIWAEEFNL</sequence>
<organism evidence="2 3">
    <name type="scientific">Desulfobacula phenolica</name>
    <dbReference type="NCBI Taxonomy" id="90732"/>
    <lineage>
        <taxon>Bacteria</taxon>
        <taxon>Pseudomonadati</taxon>
        <taxon>Thermodesulfobacteriota</taxon>
        <taxon>Desulfobacteria</taxon>
        <taxon>Desulfobacterales</taxon>
        <taxon>Desulfobacteraceae</taxon>
        <taxon>Desulfobacula</taxon>
    </lineage>
</organism>
<dbReference type="SUPFAM" id="SSF109604">
    <property type="entry name" value="HD-domain/PDEase-like"/>
    <property type="match status" value="1"/>
</dbReference>
<dbReference type="Proteomes" id="UP000199608">
    <property type="component" value="Unassembled WGS sequence"/>
</dbReference>
<dbReference type="InterPro" id="IPR003607">
    <property type="entry name" value="HD/PDEase_dom"/>
</dbReference>
<dbReference type="NCBIfam" id="TIGR00277">
    <property type="entry name" value="HDIG"/>
    <property type="match status" value="1"/>
</dbReference>
<name>A0A1H2INC7_9BACT</name>
<evidence type="ECO:0000313" key="2">
    <source>
        <dbReference type="EMBL" id="SDU45593.1"/>
    </source>
</evidence>
<dbReference type="SMART" id="SM00471">
    <property type="entry name" value="HDc"/>
    <property type="match status" value="1"/>
</dbReference>
<reference evidence="3" key="1">
    <citation type="submission" date="2016-10" db="EMBL/GenBank/DDBJ databases">
        <authorList>
            <person name="Varghese N."/>
            <person name="Submissions S."/>
        </authorList>
    </citation>
    <scope>NUCLEOTIDE SEQUENCE [LARGE SCALE GENOMIC DNA]</scope>
    <source>
        <strain evidence="3">DSM 3384</strain>
    </source>
</reference>
<gene>
    <name evidence="2" type="ORF">SAMN04487931_10936</name>
</gene>
<dbReference type="RefSeq" id="WP_092235710.1">
    <property type="nucleotide sequence ID" value="NZ_FNLL01000009.1"/>
</dbReference>
<dbReference type="InterPro" id="IPR006674">
    <property type="entry name" value="HD_domain"/>
</dbReference>
<evidence type="ECO:0000313" key="3">
    <source>
        <dbReference type="Proteomes" id="UP000199608"/>
    </source>
</evidence>
<dbReference type="PANTHER" id="PTHR35795:SF1">
    <property type="entry name" value="BIS(5'-NUCLEOSYL)-TETRAPHOSPHATASE, SYMMETRICAL"/>
    <property type="match status" value="1"/>
</dbReference>